<keyword evidence="2" id="KW-0732">Signal</keyword>
<evidence type="ECO:0000313" key="4">
    <source>
        <dbReference type="Ensembl" id="ENSACIP00000010494.1"/>
    </source>
</evidence>
<dbReference type="Proteomes" id="UP000261340">
    <property type="component" value="Unplaced"/>
</dbReference>
<evidence type="ECO:0000256" key="1">
    <source>
        <dbReference type="ARBA" id="ARBA00022514"/>
    </source>
</evidence>
<feature type="domain" description="Chemokine interleukin-8-like" evidence="3">
    <location>
        <begin position="24"/>
        <end position="86"/>
    </location>
</feature>
<dbReference type="SUPFAM" id="SSF54117">
    <property type="entry name" value="Interleukin 8-like chemokines"/>
    <property type="match status" value="1"/>
</dbReference>
<dbReference type="STRING" id="61819.ENSACIP00000010494"/>
<organism evidence="4 5">
    <name type="scientific">Amphilophus citrinellus</name>
    <name type="common">Midas cichlid</name>
    <name type="synonym">Cichlasoma citrinellum</name>
    <dbReference type="NCBI Taxonomy" id="61819"/>
    <lineage>
        <taxon>Eukaryota</taxon>
        <taxon>Metazoa</taxon>
        <taxon>Chordata</taxon>
        <taxon>Craniata</taxon>
        <taxon>Vertebrata</taxon>
        <taxon>Euteleostomi</taxon>
        <taxon>Actinopterygii</taxon>
        <taxon>Neopterygii</taxon>
        <taxon>Teleostei</taxon>
        <taxon>Neoteleostei</taxon>
        <taxon>Acanthomorphata</taxon>
        <taxon>Ovalentaria</taxon>
        <taxon>Cichlomorphae</taxon>
        <taxon>Cichliformes</taxon>
        <taxon>Cichlidae</taxon>
        <taxon>New World cichlids</taxon>
        <taxon>Cichlasomatinae</taxon>
        <taxon>Heroini</taxon>
        <taxon>Amphilophus</taxon>
    </lineage>
</organism>
<dbReference type="GO" id="GO:0097535">
    <property type="term" value="P:lymphoid lineage cell migration into thymus"/>
    <property type="evidence" value="ECO:0007669"/>
    <property type="project" value="Ensembl"/>
</dbReference>
<dbReference type="Pfam" id="PF00048">
    <property type="entry name" value="IL8"/>
    <property type="match status" value="1"/>
</dbReference>
<accession>A0A3Q0RE54</accession>
<dbReference type="CDD" id="cd00169">
    <property type="entry name" value="Chemokine"/>
    <property type="match status" value="1"/>
</dbReference>
<dbReference type="GO" id="GO:0048538">
    <property type="term" value="P:thymus development"/>
    <property type="evidence" value="ECO:0007669"/>
    <property type="project" value="Ensembl"/>
</dbReference>
<dbReference type="SMART" id="SM00199">
    <property type="entry name" value="SCY"/>
    <property type="match status" value="1"/>
</dbReference>
<name>A0A3Q0RE54_AMPCI</name>
<sequence>MRFNTLFFLLSLSFLCLALAQVSYDDCCLKYVKSFSHTIQKHAVKYRHQKTDGGCNIPAVVFIMRKGRVLCTDPREKWVTELMERIDQKGVKNQSQKKNTEPNTSQQPWYEQRIKAVTGDLWRLAEKRKGRMFYHLLKF</sequence>
<dbReference type="GO" id="GO:0005615">
    <property type="term" value="C:extracellular space"/>
    <property type="evidence" value="ECO:0007669"/>
    <property type="project" value="UniProtKB-KW"/>
</dbReference>
<dbReference type="InterPro" id="IPR036048">
    <property type="entry name" value="Interleukin_8-like_sf"/>
</dbReference>
<evidence type="ECO:0000256" key="2">
    <source>
        <dbReference type="SAM" id="SignalP"/>
    </source>
</evidence>
<dbReference type="GO" id="GO:0008009">
    <property type="term" value="F:chemokine activity"/>
    <property type="evidence" value="ECO:0007669"/>
    <property type="project" value="InterPro"/>
</dbReference>
<proteinExistence type="predicted"/>
<dbReference type="PANTHER" id="PTHR12015:SF186">
    <property type="entry name" value="C-C MOTIF CHEMOKINE 21-LIKE-RELATED"/>
    <property type="match status" value="1"/>
</dbReference>
<dbReference type="GO" id="GO:0072679">
    <property type="term" value="P:thymocyte migration"/>
    <property type="evidence" value="ECO:0007669"/>
    <property type="project" value="Ensembl"/>
</dbReference>
<dbReference type="Gene3D" id="2.40.50.40">
    <property type="match status" value="1"/>
</dbReference>
<dbReference type="PANTHER" id="PTHR12015">
    <property type="entry name" value="SMALL INDUCIBLE CYTOKINE A"/>
    <property type="match status" value="1"/>
</dbReference>
<dbReference type="GO" id="GO:0006955">
    <property type="term" value="P:immune response"/>
    <property type="evidence" value="ECO:0007669"/>
    <property type="project" value="InterPro"/>
</dbReference>
<dbReference type="GeneTree" id="ENSGT00900000141362"/>
<protein>
    <submittedName>
        <fullName evidence="4">Chemokine (C-C motif) ligand 25a</fullName>
    </submittedName>
</protein>
<evidence type="ECO:0000313" key="5">
    <source>
        <dbReference type="Proteomes" id="UP000261340"/>
    </source>
</evidence>
<dbReference type="Ensembl" id="ENSACIT00000010795.1">
    <property type="protein sequence ID" value="ENSACIP00000010494.1"/>
    <property type="gene ID" value="ENSACIG00000008227.1"/>
</dbReference>
<dbReference type="InterPro" id="IPR001811">
    <property type="entry name" value="Chemokine_IL8-like_dom"/>
</dbReference>
<feature type="chain" id="PRO_5018739999" evidence="2">
    <location>
        <begin position="21"/>
        <end position="139"/>
    </location>
</feature>
<evidence type="ECO:0000259" key="3">
    <source>
        <dbReference type="SMART" id="SM00199"/>
    </source>
</evidence>
<dbReference type="AlphaFoldDB" id="A0A3Q0RE54"/>
<dbReference type="OMA" id="GRVFCTD"/>
<reference evidence="4" key="1">
    <citation type="submission" date="2025-08" db="UniProtKB">
        <authorList>
            <consortium name="Ensembl"/>
        </authorList>
    </citation>
    <scope>IDENTIFICATION</scope>
</reference>
<feature type="signal peptide" evidence="2">
    <location>
        <begin position="1"/>
        <end position="20"/>
    </location>
</feature>
<keyword evidence="1" id="KW-0202">Cytokine</keyword>
<dbReference type="InterPro" id="IPR039809">
    <property type="entry name" value="Chemokine_b/g/d"/>
</dbReference>
<keyword evidence="5" id="KW-1185">Reference proteome</keyword>
<reference evidence="4" key="2">
    <citation type="submission" date="2025-09" db="UniProtKB">
        <authorList>
            <consortium name="Ensembl"/>
        </authorList>
    </citation>
    <scope>IDENTIFICATION</scope>
</reference>